<feature type="transmembrane region" description="Helical" evidence="1">
    <location>
        <begin position="59"/>
        <end position="80"/>
    </location>
</feature>
<gene>
    <name evidence="2" type="ORF">CHYS00102_LOCUS12310</name>
</gene>
<proteinExistence type="predicted"/>
<dbReference type="EMBL" id="HBFR01016860">
    <property type="protein sequence ID" value="CAD8885113.1"/>
    <property type="molecule type" value="Transcribed_RNA"/>
</dbReference>
<organism evidence="2">
    <name type="scientific">Corethron hystrix</name>
    <dbReference type="NCBI Taxonomy" id="216773"/>
    <lineage>
        <taxon>Eukaryota</taxon>
        <taxon>Sar</taxon>
        <taxon>Stramenopiles</taxon>
        <taxon>Ochrophyta</taxon>
        <taxon>Bacillariophyta</taxon>
        <taxon>Coscinodiscophyceae</taxon>
        <taxon>Corethrophycidae</taxon>
        <taxon>Corethrales</taxon>
        <taxon>Corethraceae</taxon>
        <taxon>Corethron</taxon>
    </lineage>
</organism>
<keyword evidence="1" id="KW-1133">Transmembrane helix</keyword>
<evidence type="ECO:0000256" key="1">
    <source>
        <dbReference type="SAM" id="Phobius"/>
    </source>
</evidence>
<accession>A0A7S1BH33</accession>
<evidence type="ECO:0000313" key="2">
    <source>
        <dbReference type="EMBL" id="CAD8885113.1"/>
    </source>
</evidence>
<dbReference type="AlphaFoldDB" id="A0A7S1BH33"/>
<keyword evidence="1" id="KW-0472">Membrane</keyword>
<feature type="transmembrane region" description="Helical" evidence="1">
    <location>
        <begin position="20"/>
        <end position="39"/>
    </location>
</feature>
<protein>
    <submittedName>
        <fullName evidence="2">Uncharacterized protein</fullName>
    </submittedName>
</protein>
<keyword evidence="1" id="KW-0812">Transmembrane</keyword>
<sequence>MSSSSKETATASRLTMASEILSRGIAPLIYFVSAVYPHFVSVVTAGHAVYRRLPHDGLHALLGLIFCFFGGIYPTLFAALQAAKHGGWENTKAAVADLSREAAVILEESRKDDEVDDDDDGVADVLQIDGKALAKRKAQLVLEKCDPAKINAALGHLYVTWTAVVLALKVQFARTIALSLSIAETIHGPAERFLQPTVAAVLPQKFHKWLPVLIDWTCKSVGMSVAWYVQTIISAFTSATYGGLKCARSLVKLCAKQKNHPFRTPAQGSYADLPGRDRRMAPRRGGLLFSVQARLRYSVSVQSGAVASRDGRVVYSLDHHQRLTNIPSSYFNVIPYKKIIHKHIYVIYICIYMYTCSIEAISFPC</sequence>
<feature type="transmembrane region" description="Helical" evidence="1">
    <location>
        <begin position="344"/>
        <end position="363"/>
    </location>
</feature>
<reference evidence="2" key="1">
    <citation type="submission" date="2021-01" db="EMBL/GenBank/DDBJ databases">
        <authorList>
            <person name="Corre E."/>
            <person name="Pelletier E."/>
            <person name="Niang G."/>
            <person name="Scheremetjew M."/>
            <person name="Finn R."/>
            <person name="Kale V."/>
            <person name="Holt S."/>
            <person name="Cochrane G."/>
            <person name="Meng A."/>
            <person name="Brown T."/>
            <person name="Cohen L."/>
        </authorList>
    </citation>
    <scope>NUCLEOTIDE SEQUENCE</scope>
    <source>
        <strain evidence="2">308</strain>
    </source>
</reference>
<name>A0A7S1BH33_9STRA</name>